<feature type="region of interest" description="Disordered" evidence="1">
    <location>
        <begin position="47"/>
        <end position="79"/>
    </location>
</feature>
<proteinExistence type="predicted"/>
<keyword evidence="3" id="KW-1185">Reference proteome</keyword>
<organism evidence="2 3">
    <name type="scientific">Prunus yedoensis var. nudiflora</name>
    <dbReference type="NCBI Taxonomy" id="2094558"/>
    <lineage>
        <taxon>Eukaryota</taxon>
        <taxon>Viridiplantae</taxon>
        <taxon>Streptophyta</taxon>
        <taxon>Embryophyta</taxon>
        <taxon>Tracheophyta</taxon>
        <taxon>Spermatophyta</taxon>
        <taxon>Magnoliopsida</taxon>
        <taxon>eudicotyledons</taxon>
        <taxon>Gunneridae</taxon>
        <taxon>Pentapetalae</taxon>
        <taxon>rosids</taxon>
        <taxon>fabids</taxon>
        <taxon>Rosales</taxon>
        <taxon>Rosaceae</taxon>
        <taxon>Amygdaloideae</taxon>
        <taxon>Amygdaleae</taxon>
        <taxon>Prunus</taxon>
    </lineage>
</organism>
<evidence type="ECO:0008006" key="4">
    <source>
        <dbReference type="Google" id="ProtNLM"/>
    </source>
</evidence>
<feature type="compositionally biased region" description="Basic residues" evidence="1">
    <location>
        <begin position="47"/>
        <end position="57"/>
    </location>
</feature>
<name>A0A314YTV4_PRUYE</name>
<evidence type="ECO:0000313" key="2">
    <source>
        <dbReference type="EMBL" id="PQQ09737.1"/>
    </source>
</evidence>
<dbReference type="EMBL" id="PJQY01000583">
    <property type="protein sequence ID" value="PQQ09737.1"/>
    <property type="molecule type" value="Genomic_DNA"/>
</dbReference>
<protein>
    <recommendedName>
        <fullName evidence="4">IBB domain-containing protein</fullName>
    </recommendedName>
</protein>
<dbReference type="Proteomes" id="UP000250321">
    <property type="component" value="Unassembled WGS sequence"/>
</dbReference>
<comment type="caution">
    <text evidence="2">The sequence shown here is derived from an EMBL/GenBank/DDBJ whole genome shotgun (WGS) entry which is preliminary data.</text>
</comment>
<evidence type="ECO:0000256" key="1">
    <source>
        <dbReference type="SAM" id="MobiDB-lite"/>
    </source>
</evidence>
<sequence>MSATIFQVGSAKGTLKASSNSSVSLGRDTEVVEEHNTVDEIRRREKAARYRQRKGKLRGNEISTQVKKPTPPLRQRQSEVGLVEQGCTII</sequence>
<dbReference type="AlphaFoldDB" id="A0A314YTV4"/>
<evidence type="ECO:0000313" key="3">
    <source>
        <dbReference type="Proteomes" id="UP000250321"/>
    </source>
</evidence>
<accession>A0A314YTV4</accession>
<gene>
    <name evidence="2" type="ORF">Pyn_27676</name>
</gene>
<reference evidence="2 3" key="1">
    <citation type="submission" date="2018-02" db="EMBL/GenBank/DDBJ databases">
        <title>Draft genome of wild Prunus yedoensis var. nudiflora.</title>
        <authorList>
            <person name="Baek S."/>
            <person name="Kim J.-H."/>
            <person name="Choi K."/>
            <person name="Kim G.-B."/>
            <person name="Cho A."/>
            <person name="Jang H."/>
            <person name="Shin C.-H."/>
            <person name="Yu H.-J."/>
            <person name="Mun J.-H."/>
        </authorList>
    </citation>
    <scope>NUCLEOTIDE SEQUENCE [LARGE SCALE GENOMIC DNA]</scope>
    <source>
        <strain evidence="3">cv. Jeju island</strain>
        <tissue evidence="2">Leaf</tissue>
    </source>
</reference>